<dbReference type="SUPFAM" id="SSF51735">
    <property type="entry name" value="NAD(P)-binding Rossmann-fold domains"/>
    <property type="match status" value="1"/>
</dbReference>
<name>A0A833HQQ9_9FIRM</name>
<dbReference type="Gene3D" id="6.10.250.3200">
    <property type="match status" value="1"/>
</dbReference>
<dbReference type="AlphaFoldDB" id="A0A833HQQ9"/>
<keyword evidence="1 2" id="KW-0807">Transducer</keyword>
<evidence type="ECO:0000313" key="5">
    <source>
        <dbReference type="Proteomes" id="UP000465601"/>
    </source>
</evidence>
<dbReference type="GO" id="GO:0007165">
    <property type="term" value="P:signal transduction"/>
    <property type="evidence" value="ECO:0007669"/>
    <property type="project" value="UniProtKB-KW"/>
</dbReference>
<dbReference type="Gene3D" id="3.40.50.720">
    <property type="entry name" value="NAD(P)-binding Rossmann-like Domain"/>
    <property type="match status" value="1"/>
</dbReference>
<dbReference type="EMBL" id="WBZB01000011">
    <property type="protein sequence ID" value="KAB3532118.1"/>
    <property type="molecule type" value="Genomic_DNA"/>
</dbReference>
<dbReference type="SUPFAM" id="SSF58104">
    <property type="entry name" value="Methyl-accepting chemotaxis protein (MCP) signaling domain"/>
    <property type="match status" value="1"/>
</dbReference>
<proteinExistence type="predicted"/>
<dbReference type="PROSITE" id="PS50111">
    <property type="entry name" value="CHEMOTAXIS_TRANSDUC_2"/>
    <property type="match status" value="1"/>
</dbReference>
<sequence length="264" mass="28702">MHVGIVGEGQGGTAILKTLTKMDGVNIVGIADINEDAQGIQLAKSLDIFNAISIKDLMSKKMDIVIEATGVERVKNEIENNNIHNATIMSSVAANLMMHLVENEEKLVNKIESQIKEINKLSSVTAESINKMNDTIDSTVVLSNTLNQFAARTINLVKETDEIIKIMSKITQQTNILGLNASIEAARAGEHGRGFAIVAKEVQKLASNNEEFANQIGDILNTINHEVKSVSTEIEKLNNLSENQKEIGLGLEDAIEKLISNVES</sequence>
<protein>
    <submittedName>
        <fullName evidence="4">Chemotaxis protein</fullName>
    </submittedName>
</protein>
<reference evidence="4 5" key="1">
    <citation type="submission" date="2019-10" db="EMBL/GenBank/DDBJ databases">
        <title>Alkaliphilus serpentinus sp. nov. and Alkaliphilus pronyensis sp. nov., two novel anaerobic alkaliphilic species isolated from the serpentinized-hosted hydrothermal field of the Prony Bay (New Caledonia).</title>
        <authorList>
            <person name="Postec A."/>
        </authorList>
    </citation>
    <scope>NUCLEOTIDE SEQUENCE [LARGE SCALE GENOMIC DNA]</scope>
    <source>
        <strain evidence="4 5">LacT</strain>
    </source>
</reference>
<evidence type="ECO:0000313" key="4">
    <source>
        <dbReference type="EMBL" id="KAB3532118.1"/>
    </source>
</evidence>
<evidence type="ECO:0000256" key="2">
    <source>
        <dbReference type="PROSITE-ProRule" id="PRU00284"/>
    </source>
</evidence>
<dbReference type="OrthoDB" id="9816519at2"/>
<dbReference type="SMART" id="SM00283">
    <property type="entry name" value="MA"/>
    <property type="match status" value="1"/>
</dbReference>
<dbReference type="GO" id="GO:0016020">
    <property type="term" value="C:membrane"/>
    <property type="evidence" value="ECO:0007669"/>
    <property type="project" value="InterPro"/>
</dbReference>
<dbReference type="InterPro" id="IPR036291">
    <property type="entry name" value="NAD(P)-bd_dom_sf"/>
</dbReference>
<dbReference type="PANTHER" id="PTHR32089">
    <property type="entry name" value="METHYL-ACCEPTING CHEMOTAXIS PROTEIN MCPB"/>
    <property type="match status" value="1"/>
</dbReference>
<dbReference type="Proteomes" id="UP000465601">
    <property type="component" value="Unassembled WGS sequence"/>
</dbReference>
<feature type="domain" description="Methyl-accepting transducer" evidence="3">
    <location>
        <begin position="157"/>
        <end position="264"/>
    </location>
</feature>
<keyword evidence="5" id="KW-1185">Reference proteome</keyword>
<dbReference type="Pfam" id="PF00015">
    <property type="entry name" value="MCPsignal"/>
    <property type="match status" value="1"/>
</dbReference>
<comment type="caution">
    <text evidence="4">The sequence shown here is derived from an EMBL/GenBank/DDBJ whole genome shotgun (WGS) entry which is preliminary data.</text>
</comment>
<accession>A0A833HQQ9</accession>
<dbReference type="RefSeq" id="WP_151864945.1">
    <property type="nucleotide sequence ID" value="NZ_WBZB01000011.1"/>
</dbReference>
<dbReference type="InterPro" id="IPR004089">
    <property type="entry name" value="MCPsignal_dom"/>
</dbReference>
<organism evidence="4 5">
    <name type="scientific">Alkaliphilus serpentinus</name>
    <dbReference type="NCBI Taxonomy" id="1482731"/>
    <lineage>
        <taxon>Bacteria</taxon>
        <taxon>Bacillati</taxon>
        <taxon>Bacillota</taxon>
        <taxon>Clostridia</taxon>
        <taxon>Peptostreptococcales</taxon>
        <taxon>Natronincolaceae</taxon>
        <taxon>Alkaliphilus</taxon>
    </lineage>
</organism>
<gene>
    <name evidence="4" type="ORF">F8153_03350</name>
</gene>
<evidence type="ECO:0000256" key="1">
    <source>
        <dbReference type="ARBA" id="ARBA00023224"/>
    </source>
</evidence>
<dbReference type="PANTHER" id="PTHR32089:SF112">
    <property type="entry name" value="LYSOZYME-LIKE PROTEIN-RELATED"/>
    <property type="match status" value="1"/>
</dbReference>
<evidence type="ECO:0000259" key="3">
    <source>
        <dbReference type="PROSITE" id="PS50111"/>
    </source>
</evidence>